<evidence type="ECO:0000313" key="3">
    <source>
        <dbReference type="Proteomes" id="UP001222800"/>
    </source>
</evidence>
<dbReference type="Proteomes" id="UP001222800">
    <property type="component" value="Chromosome"/>
</dbReference>
<sequence>MFFIPGFLISLVTFPGVIVHELAHQLFCRLMKVPVFEVRYFQLSNPSGYVIHEVPKNPRAQIWISLGPFFVNSILGALISLPGAIDIIKFDDYSNQLSLFFVWLGVSIAMHSFPSIEDAKNMWKAVWDKRTPIISKLLALPIVAIMYICSLGSVVWLDLVYGIFLAMAIPYVLIQMLI</sequence>
<keyword evidence="1" id="KW-0472">Membrane</keyword>
<feature type="transmembrane region" description="Helical" evidence="1">
    <location>
        <begin position="6"/>
        <end position="23"/>
    </location>
</feature>
<feature type="transmembrane region" description="Helical" evidence="1">
    <location>
        <begin position="159"/>
        <end position="177"/>
    </location>
</feature>
<evidence type="ECO:0000313" key="2">
    <source>
        <dbReference type="EMBL" id="WFD09619.1"/>
    </source>
</evidence>
<reference evidence="2 3" key="1">
    <citation type="submission" date="2023-03" db="EMBL/GenBank/DDBJ databases">
        <title>Complete genome sequence of Tepidibacter sp. SWIR-1, isolated from a deep-sea hydrothermal vent.</title>
        <authorList>
            <person name="Li X."/>
        </authorList>
    </citation>
    <scope>NUCLEOTIDE SEQUENCE [LARGE SCALE GENOMIC DNA]</scope>
    <source>
        <strain evidence="2 3">SWIR-1</strain>
    </source>
</reference>
<evidence type="ECO:0000256" key="1">
    <source>
        <dbReference type="SAM" id="Phobius"/>
    </source>
</evidence>
<dbReference type="InterPro" id="IPR021683">
    <property type="entry name" value="DUF3267"/>
</dbReference>
<dbReference type="GO" id="GO:0008237">
    <property type="term" value="F:metallopeptidase activity"/>
    <property type="evidence" value="ECO:0007669"/>
    <property type="project" value="UniProtKB-KW"/>
</dbReference>
<keyword evidence="1" id="KW-0812">Transmembrane</keyword>
<gene>
    <name evidence="2" type="ORF">P4S50_14675</name>
</gene>
<keyword evidence="2" id="KW-0645">Protease</keyword>
<keyword evidence="2" id="KW-0378">Hydrolase</keyword>
<feature type="transmembrane region" description="Helical" evidence="1">
    <location>
        <begin position="137"/>
        <end position="153"/>
    </location>
</feature>
<dbReference type="EMBL" id="CP120733">
    <property type="protein sequence ID" value="WFD09619.1"/>
    <property type="molecule type" value="Genomic_DNA"/>
</dbReference>
<keyword evidence="1" id="KW-1133">Transmembrane helix</keyword>
<accession>A0ABY8EDG1</accession>
<feature type="transmembrane region" description="Helical" evidence="1">
    <location>
        <begin position="97"/>
        <end position="116"/>
    </location>
</feature>
<keyword evidence="2" id="KW-0482">Metalloprotease</keyword>
<protein>
    <submittedName>
        <fullName evidence="2">Metalloprotease family protein</fullName>
    </submittedName>
</protein>
<organism evidence="2 3">
    <name type="scientific">Tepidibacter hydrothermalis</name>
    <dbReference type="NCBI Taxonomy" id="3036126"/>
    <lineage>
        <taxon>Bacteria</taxon>
        <taxon>Bacillati</taxon>
        <taxon>Bacillota</taxon>
        <taxon>Clostridia</taxon>
        <taxon>Peptostreptococcales</taxon>
        <taxon>Peptostreptococcaceae</taxon>
        <taxon>Tepidibacter</taxon>
    </lineage>
</organism>
<keyword evidence="3" id="KW-1185">Reference proteome</keyword>
<name>A0ABY8EDG1_9FIRM</name>
<dbReference type="RefSeq" id="WP_277731549.1">
    <property type="nucleotide sequence ID" value="NZ_CP120733.1"/>
</dbReference>
<proteinExistence type="predicted"/>
<feature type="transmembrane region" description="Helical" evidence="1">
    <location>
        <begin position="62"/>
        <end position="85"/>
    </location>
</feature>
<dbReference type="Pfam" id="PF11667">
    <property type="entry name" value="DUF3267"/>
    <property type="match status" value="1"/>
</dbReference>